<dbReference type="GO" id="GO:0020037">
    <property type="term" value="F:heme binding"/>
    <property type="evidence" value="ECO:0007669"/>
    <property type="project" value="InterPro"/>
</dbReference>
<dbReference type="Gene3D" id="1.10.420.10">
    <property type="entry name" value="Peroxidase, domain 2"/>
    <property type="match status" value="1"/>
</dbReference>
<accession>A0A835THQ9</accession>
<dbReference type="InterPro" id="IPR000823">
    <property type="entry name" value="Peroxidase_pln"/>
</dbReference>
<feature type="binding site" evidence="9">
    <location>
        <position position="78"/>
    </location>
    <ligand>
        <name>Ca(2+)</name>
        <dbReference type="ChEBI" id="CHEBI:29108"/>
        <label>2</label>
    </ligand>
</feature>
<gene>
    <name evidence="12" type="ORF">SADUNF_Sadunf03G0162700</name>
</gene>
<dbReference type="AlphaFoldDB" id="A0A835THQ9"/>
<reference evidence="12 13" key="1">
    <citation type="submission" date="2020-10" db="EMBL/GenBank/DDBJ databases">
        <title>Plant Genome Project.</title>
        <authorList>
            <person name="Zhang R.-G."/>
        </authorList>
    </citation>
    <scope>NUCLEOTIDE SEQUENCE [LARGE SCALE GENOMIC DNA]</scope>
    <source>
        <strain evidence="12">FAFU-HL-1</strain>
        <tissue evidence="12">Leaf</tissue>
    </source>
</reference>
<evidence type="ECO:0000256" key="7">
    <source>
        <dbReference type="ARBA" id="ARBA00023002"/>
    </source>
</evidence>
<evidence type="ECO:0000256" key="2">
    <source>
        <dbReference type="ARBA" id="ARBA00001970"/>
    </source>
</evidence>
<sequence>MEQYKSVTEYSPQFQLAKVMITDAEKKEFIALMIKAGARTCDSGNPDPTLNTTYLAALQQLCPQGGNGSVVTNLDPTTPDTFDRNYFSNLQTNEGLLRSDQELFSTAGAGTIDVVNNFSSNQTAFFESFVVSMHD</sequence>
<evidence type="ECO:0000256" key="1">
    <source>
        <dbReference type="ARBA" id="ARBA00000189"/>
    </source>
</evidence>
<comment type="cofactor">
    <cofactor evidence="9">
        <name>Ca(2+)</name>
        <dbReference type="ChEBI" id="CHEBI:29108"/>
    </cofactor>
    <text evidence="9">Binds 2 calcium ions per subunit.</text>
</comment>
<protein>
    <recommendedName>
        <fullName evidence="3">peroxidase</fullName>
        <ecNumber evidence="3">1.11.1.7</ecNumber>
    </recommendedName>
</protein>
<keyword evidence="6 9" id="KW-0479">Metal-binding</keyword>
<comment type="caution">
    <text evidence="12">The sequence shown here is derived from an EMBL/GenBank/DDBJ whole genome shotgun (WGS) entry which is preliminary data.</text>
</comment>
<dbReference type="PROSITE" id="PS50873">
    <property type="entry name" value="PEROXIDASE_4"/>
    <property type="match status" value="1"/>
</dbReference>
<evidence type="ECO:0000256" key="10">
    <source>
        <dbReference type="RuleBase" id="RU004241"/>
    </source>
</evidence>
<evidence type="ECO:0000256" key="9">
    <source>
        <dbReference type="PIRSR" id="PIRSR600823-3"/>
    </source>
</evidence>
<dbReference type="PANTHER" id="PTHR31517">
    <property type="match status" value="1"/>
</dbReference>
<dbReference type="Proteomes" id="UP000657918">
    <property type="component" value="Unassembled WGS sequence"/>
</dbReference>
<comment type="similarity">
    <text evidence="10">Belongs to the peroxidase family.</text>
</comment>
<organism evidence="12 13">
    <name type="scientific">Salix dunnii</name>
    <dbReference type="NCBI Taxonomy" id="1413687"/>
    <lineage>
        <taxon>Eukaryota</taxon>
        <taxon>Viridiplantae</taxon>
        <taxon>Streptophyta</taxon>
        <taxon>Embryophyta</taxon>
        <taxon>Tracheophyta</taxon>
        <taxon>Spermatophyta</taxon>
        <taxon>Magnoliopsida</taxon>
        <taxon>eudicotyledons</taxon>
        <taxon>Gunneridae</taxon>
        <taxon>Pentapetalae</taxon>
        <taxon>rosids</taxon>
        <taxon>fabids</taxon>
        <taxon>Malpighiales</taxon>
        <taxon>Salicaceae</taxon>
        <taxon>Saliceae</taxon>
        <taxon>Salix</taxon>
    </lineage>
</organism>
<comment type="catalytic activity">
    <reaction evidence="1">
        <text>2 a phenolic donor + H2O2 = 2 a phenolic radical donor + 2 H2O</text>
        <dbReference type="Rhea" id="RHEA:56136"/>
        <dbReference type="ChEBI" id="CHEBI:15377"/>
        <dbReference type="ChEBI" id="CHEBI:16240"/>
        <dbReference type="ChEBI" id="CHEBI:139520"/>
        <dbReference type="ChEBI" id="CHEBI:139521"/>
        <dbReference type="EC" id="1.11.1.7"/>
    </reaction>
</comment>
<keyword evidence="4" id="KW-0575">Peroxidase</keyword>
<evidence type="ECO:0000313" key="12">
    <source>
        <dbReference type="EMBL" id="KAF9686478.1"/>
    </source>
</evidence>
<dbReference type="GO" id="GO:0046872">
    <property type="term" value="F:metal ion binding"/>
    <property type="evidence" value="ECO:0007669"/>
    <property type="project" value="UniProtKB-KW"/>
</dbReference>
<keyword evidence="9" id="KW-0106">Calcium</keyword>
<proteinExistence type="inferred from homology"/>
<keyword evidence="13" id="KW-1185">Reference proteome</keyword>
<dbReference type="EC" id="1.11.1.7" evidence="3"/>
<evidence type="ECO:0000256" key="8">
    <source>
        <dbReference type="ARBA" id="ARBA00023004"/>
    </source>
</evidence>
<name>A0A835THQ9_9ROSI</name>
<evidence type="ECO:0000256" key="6">
    <source>
        <dbReference type="ARBA" id="ARBA00022723"/>
    </source>
</evidence>
<evidence type="ECO:0000256" key="4">
    <source>
        <dbReference type="ARBA" id="ARBA00022559"/>
    </source>
</evidence>
<dbReference type="Pfam" id="PF00141">
    <property type="entry name" value="peroxidase"/>
    <property type="match status" value="1"/>
</dbReference>
<keyword evidence="5" id="KW-0349">Heme</keyword>
<feature type="domain" description="Plant heme peroxidase family profile" evidence="11">
    <location>
        <begin position="43"/>
        <end position="135"/>
    </location>
</feature>
<evidence type="ECO:0000256" key="3">
    <source>
        <dbReference type="ARBA" id="ARBA00012313"/>
    </source>
</evidence>
<dbReference type="OrthoDB" id="2113341at2759"/>
<feature type="binding site" evidence="9">
    <location>
        <position position="75"/>
    </location>
    <ligand>
        <name>Ca(2+)</name>
        <dbReference type="ChEBI" id="CHEBI:29108"/>
        <label>2</label>
    </ligand>
</feature>
<keyword evidence="8" id="KW-0408">Iron</keyword>
<keyword evidence="7" id="KW-0560">Oxidoreductase</keyword>
<evidence type="ECO:0000259" key="11">
    <source>
        <dbReference type="PROSITE" id="PS50873"/>
    </source>
</evidence>
<dbReference type="SUPFAM" id="SSF48113">
    <property type="entry name" value="Heme-dependent peroxidases"/>
    <property type="match status" value="1"/>
</dbReference>
<dbReference type="InterPro" id="IPR010255">
    <property type="entry name" value="Haem_peroxidase_sf"/>
</dbReference>
<dbReference type="PRINTS" id="PR00461">
    <property type="entry name" value="PLPEROXIDASE"/>
</dbReference>
<dbReference type="InterPro" id="IPR002016">
    <property type="entry name" value="Haem_peroxidase"/>
</dbReference>
<dbReference type="GO" id="GO:0006979">
    <property type="term" value="P:response to oxidative stress"/>
    <property type="evidence" value="ECO:0007669"/>
    <property type="project" value="InterPro"/>
</dbReference>
<dbReference type="EMBL" id="JADGMS010000003">
    <property type="protein sequence ID" value="KAF9686478.1"/>
    <property type="molecule type" value="Genomic_DNA"/>
</dbReference>
<feature type="binding site" evidence="9">
    <location>
        <position position="83"/>
    </location>
    <ligand>
        <name>Ca(2+)</name>
        <dbReference type="ChEBI" id="CHEBI:29108"/>
        <label>2</label>
    </ligand>
</feature>
<dbReference type="GO" id="GO:0140825">
    <property type="term" value="F:lactoperoxidase activity"/>
    <property type="evidence" value="ECO:0007669"/>
    <property type="project" value="UniProtKB-EC"/>
</dbReference>
<comment type="cofactor">
    <cofactor evidence="2">
        <name>heme b</name>
        <dbReference type="ChEBI" id="CHEBI:60344"/>
    </cofactor>
</comment>
<evidence type="ECO:0000313" key="13">
    <source>
        <dbReference type="Proteomes" id="UP000657918"/>
    </source>
</evidence>
<dbReference type="PANTHER" id="PTHR31517:SF48">
    <property type="entry name" value="PEROXIDASE 16-RELATED"/>
    <property type="match status" value="1"/>
</dbReference>
<evidence type="ECO:0000256" key="5">
    <source>
        <dbReference type="ARBA" id="ARBA00022617"/>
    </source>
</evidence>